<dbReference type="EMBL" id="JABXJJ020000018">
    <property type="protein sequence ID" value="MDI5970847.1"/>
    <property type="molecule type" value="Genomic_DNA"/>
</dbReference>
<feature type="compositionally biased region" description="Low complexity" evidence="1">
    <location>
        <begin position="1"/>
        <end position="11"/>
    </location>
</feature>
<dbReference type="AlphaFoldDB" id="A0AA90H5N0"/>
<protein>
    <submittedName>
        <fullName evidence="2">DUF5994 family protein</fullName>
    </submittedName>
</protein>
<evidence type="ECO:0000256" key="1">
    <source>
        <dbReference type="SAM" id="MobiDB-lite"/>
    </source>
</evidence>
<organism evidence="2">
    <name type="scientific">Streptantibioticus silvisoli</name>
    <dbReference type="NCBI Taxonomy" id="2705255"/>
    <lineage>
        <taxon>Bacteria</taxon>
        <taxon>Bacillati</taxon>
        <taxon>Actinomycetota</taxon>
        <taxon>Actinomycetes</taxon>
        <taxon>Kitasatosporales</taxon>
        <taxon>Streptomycetaceae</taxon>
        <taxon>Streptantibioticus</taxon>
    </lineage>
</organism>
<feature type="region of interest" description="Disordered" evidence="1">
    <location>
        <begin position="1"/>
        <end position="20"/>
    </location>
</feature>
<dbReference type="InterPro" id="IPR046036">
    <property type="entry name" value="DUF5994"/>
</dbReference>
<accession>A0AA90H5N0</accession>
<evidence type="ECO:0000313" key="2">
    <source>
        <dbReference type="EMBL" id="MDI5970847.1"/>
    </source>
</evidence>
<name>A0AA90H5N0_9ACTN</name>
<dbReference type="RefSeq" id="WP_271315589.1">
    <property type="nucleotide sequence ID" value="NZ_JABXJJ020000018.1"/>
</dbReference>
<dbReference type="Pfam" id="PF19457">
    <property type="entry name" value="DUF5994"/>
    <property type="match status" value="1"/>
</dbReference>
<reference evidence="2" key="1">
    <citation type="submission" date="2023-05" db="EMBL/GenBank/DDBJ databases">
        <title>Streptantibioticus silvisoli sp. nov., acidotolerant actinomycetes 1 from pine litter.</title>
        <authorList>
            <person name="Swiecimska M."/>
            <person name="Golinska P."/>
            <person name="Sangal V."/>
            <person name="Wachnowicz B."/>
            <person name="Goodfellow M."/>
        </authorList>
    </citation>
    <scope>NUCLEOTIDE SEQUENCE</scope>
    <source>
        <strain evidence="2">SL13</strain>
    </source>
</reference>
<sequence>MTATTLRTTPPTEDPHSASAARVAFVPAGPRRRRLDGAWWPRSRDLRAELPSLVAALDERFGRIGHLTVNNSLWPEVPRRVAVNGRTMHLGWFGAEQDPNEICVLSTRAGRWDLLVVPPETGAREAERLMASASAPDNALTARALLATVRGGGAADDRRPGEVVWETEGGATAVPA</sequence>
<comment type="caution">
    <text evidence="2">The sequence shown here is derived from an EMBL/GenBank/DDBJ whole genome shotgun (WGS) entry which is preliminary data.</text>
</comment>
<proteinExistence type="predicted"/>
<gene>
    <name evidence="2" type="ORF">POF50_016105</name>
</gene>